<dbReference type="AlphaFoldDB" id="A0AAN5CPX6"/>
<dbReference type="EMBL" id="BTRK01000004">
    <property type="protein sequence ID" value="GMR48440.1"/>
    <property type="molecule type" value="Genomic_DNA"/>
</dbReference>
<dbReference type="Proteomes" id="UP001328107">
    <property type="component" value="Unassembled WGS sequence"/>
</dbReference>
<dbReference type="InterPro" id="IPR050378">
    <property type="entry name" value="Metallo-dep_Hydrolases_sf"/>
</dbReference>
<dbReference type="SUPFAM" id="SSF51556">
    <property type="entry name" value="Metallo-dependent hydrolases"/>
    <property type="match status" value="1"/>
</dbReference>
<evidence type="ECO:0000259" key="3">
    <source>
        <dbReference type="Pfam" id="PF01979"/>
    </source>
</evidence>
<dbReference type="GO" id="GO:0006208">
    <property type="term" value="P:pyrimidine nucleobase catabolic process"/>
    <property type="evidence" value="ECO:0007669"/>
    <property type="project" value="TreeGrafter"/>
</dbReference>
<gene>
    <name evidence="4" type="ORF">PMAYCL1PPCAC_18635</name>
</gene>
<feature type="compositionally biased region" description="Acidic residues" evidence="2">
    <location>
        <begin position="253"/>
        <end position="266"/>
    </location>
</feature>
<dbReference type="PANTHER" id="PTHR11647">
    <property type="entry name" value="HYDRANTOINASE/DIHYDROPYRIMIDINASE FAMILY MEMBER"/>
    <property type="match status" value="1"/>
</dbReference>
<evidence type="ECO:0000256" key="1">
    <source>
        <dbReference type="ARBA" id="ARBA00008829"/>
    </source>
</evidence>
<dbReference type="FunFam" id="3.20.20.140:FF:000076">
    <property type="entry name" value="Dihydropyrimidinase like 2"/>
    <property type="match status" value="1"/>
</dbReference>
<evidence type="ECO:0000313" key="4">
    <source>
        <dbReference type="EMBL" id="GMR48440.1"/>
    </source>
</evidence>
<sequence>FRVDGPLLGRRMFPFLAPFSYDLKSYRIVGSSGNVELQHWISFPVAEELRSSSSNSLKNSESITPSPPPSRASCSTPRSRPDSRRSTPLPVPDVPVSKRNRGFETSSAMKELFGGGPDYSAWERRQKEQANQPAEEITGGSRRFGRKNLFEKERIQTFSDLPLNQSDSIFSNIPDHDRIYEKCHKKVRKPTSPEGECQPGPENFEGAEDTVDSSDREVIVVEKELKDKLSLDRKSSNEKSGEEENNLHLPGPEIDEESEERDESADEQSAREETGRESANAEGASASGSGEEEMSVLIRGAQVVNDDSIYVADVLVQGGVITSVAPSVECPPGVRVVEGEGKILMPAGIDVHTHFTAVNSADDLGRGTKAAVAGGTATVVETAWPRDGEGLLDAIRRIKKGVVDGNDVVCNVGVSGVIQKWDENTKSQMERAVKEENVNSFIVDVDEDDQLFQILSTARFLGVHVRVLPERKCIVKLLESKMLDLGITGPEGFLQSRPEELEGEKVASLAVLSKLTNCPISVLQLSSSEASRALQEGRASSSLIHAEVATAALATDGTHYFNKCAAHAAAHLTEAPLRPEAASGHAVLHILANCPLSVVASGHRAIPCAQRMKQKDFTKMPRGVAAAEERMAVLWEKAVRGGRIDAMRFVALTSSNAAKIFNLYPKKGRIAVGADGDLVLWDVTGPKRTLGVKGAQSAADSTPFEGMNVHSRAAVTIVGGRVVWAEGAVQPVQLGGKEAATIKGRMIVETRANSPYLYGVVQQREKIPLEKVERETPSNHQQENGSSTSGITRSAVKNKNLESNISFGGDSTPRGSTVRTRNPPGGRTTGLW</sequence>
<evidence type="ECO:0000313" key="5">
    <source>
        <dbReference type="Proteomes" id="UP001328107"/>
    </source>
</evidence>
<dbReference type="SUPFAM" id="SSF51338">
    <property type="entry name" value="Composite domain of metallo-dependent hydrolases"/>
    <property type="match status" value="1"/>
</dbReference>
<name>A0AAN5CPX6_9BILA</name>
<comment type="caution">
    <text evidence="4">The sequence shown here is derived from an EMBL/GenBank/DDBJ whole genome shotgun (WGS) entry which is preliminary data.</text>
</comment>
<dbReference type="Gene3D" id="2.30.40.10">
    <property type="entry name" value="Urease, subunit C, domain 1"/>
    <property type="match status" value="1"/>
</dbReference>
<accession>A0AAN5CPX6</accession>
<dbReference type="InterPro" id="IPR011059">
    <property type="entry name" value="Metal-dep_hydrolase_composite"/>
</dbReference>
<feature type="non-terminal residue" evidence="4">
    <location>
        <position position="1"/>
    </location>
</feature>
<organism evidence="4 5">
    <name type="scientific">Pristionchus mayeri</name>
    <dbReference type="NCBI Taxonomy" id="1317129"/>
    <lineage>
        <taxon>Eukaryota</taxon>
        <taxon>Metazoa</taxon>
        <taxon>Ecdysozoa</taxon>
        <taxon>Nematoda</taxon>
        <taxon>Chromadorea</taxon>
        <taxon>Rhabditida</taxon>
        <taxon>Rhabditina</taxon>
        <taxon>Diplogasteromorpha</taxon>
        <taxon>Diplogasteroidea</taxon>
        <taxon>Neodiplogasteridae</taxon>
        <taxon>Pristionchus</taxon>
    </lineage>
</organism>
<dbReference type="Gene3D" id="3.20.20.140">
    <property type="entry name" value="Metal-dependent hydrolases"/>
    <property type="match status" value="1"/>
</dbReference>
<evidence type="ECO:0000256" key="2">
    <source>
        <dbReference type="SAM" id="MobiDB-lite"/>
    </source>
</evidence>
<dbReference type="PANTHER" id="PTHR11647:SF74">
    <property type="entry name" value="PROTEIN UNC-33"/>
    <property type="match status" value="1"/>
</dbReference>
<dbReference type="GO" id="GO:0004157">
    <property type="term" value="F:dihydropyrimidinase activity"/>
    <property type="evidence" value="ECO:0007669"/>
    <property type="project" value="TreeGrafter"/>
</dbReference>
<protein>
    <recommendedName>
        <fullName evidence="3">Amidohydrolase-related domain-containing protein</fullName>
    </recommendedName>
</protein>
<feature type="domain" description="Amidohydrolase-related" evidence="3">
    <location>
        <begin position="343"/>
        <end position="723"/>
    </location>
</feature>
<feature type="region of interest" description="Disordered" evidence="2">
    <location>
        <begin position="770"/>
        <end position="832"/>
    </location>
</feature>
<feature type="region of interest" description="Disordered" evidence="2">
    <location>
        <begin position="229"/>
        <end position="293"/>
    </location>
</feature>
<feature type="compositionally biased region" description="Low complexity" evidence="2">
    <location>
        <begin position="277"/>
        <end position="289"/>
    </location>
</feature>
<dbReference type="GO" id="GO:0005829">
    <property type="term" value="C:cytosol"/>
    <property type="evidence" value="ECO:0007669"/>
    <property type="project" value="TreeGrafter"/>
</dbReference>
<feature type="compositionally biased region" description="Basic and acidic residues" evidence="2">
    <location>
        <begin position="229"/>
        <end position="246"/>
    </location>
</feature>
<dbReference type="InterPro" id="IPR032466">
    <property type="entry name" value="Metal_Hydrolase"/>
</dbReference>
<dbReference type="InterPro" id="IPR006680">
    <property type="entry name" value="Amidohydro-rel"/>
</dbReference>
<dbReference type="Pfam" id="PF01979">
    <property type="entry name" value="Amidohydro_1"/>
    <property type="match status" value="1"/>
</dbReference>
<keyword evidence="5" id="KW-1185">Reference proteome</keyword>
<feature type="region of interest" description="Disordered" evidence="2">
    <location>
        <begin position="184"/>
        <end position="216"/>
    </location>
</feature>
<comment type="similarity">
    <text evidence="1">Belongs to the metallo-dependent hydrolases superfamily. Hydantoinase/dihydropyrimidinase family.</text>
</comment>
<proteinExistence type="inferred from homology"/>
<feature type="compositionally biased region" description="Polar residues" evidence="2">
    <location>
        <begin position="778"/>
        <end position="806"/>
    </location>
</feature>
<reference evidence="5" key="1">
    <citation type="submission" date="2022-10" db="EMBL/GenBank/DDBJ databases">
        <title>Genome assembly of Pristionchus species.</title>
        <authorList>
            <person name="Yoshida K."/>
            <person name="Sommer R.J."/>
        </authorList>
    </citation>
    <scope>NUCLEOTIDE SEQUENCE [LARGE SCALE GENOMIC DNA]</scope>
    <source>
        <strain evidence="5">RS5460</strain>
    </source>
</reference>
<feature type="region of interest" description="Disordered" evidence="2">
    <location>
        <begin position="54"/>
        <end position="145"/>
    </location>
</feature>